<organism evidence="2 3">
    <name type="scientific">Naganishia liquefaciens</name>
    <dbReference type="NCBI Taxonomy" id="104408"/>
    <lineage>
        <taxon>Eukaryota</taxon>
        <taxon>Fungi</taxon>
        <taxon>Dikarya</taxon>
        <taxon>Basidiomycota</taxon>
        <taxon>Agaricomycotina</taxon>
        <taxon>Tremellomycetes</taxon>
        <taxon>Filobasidiales</taxon>
        <taxon>Filobasidiaceae</taxon>
        <taxon>Naganishia</taxon>
    </lineage>
</organism>
<feature type="compositionally biased region" description="Basic and acidic residues" evidence="1">
    <location>
        <begin position="112"/>
        <end position="121"/>
    </location>
</feature>
<comment type="caution">
    <text evidence="2">The sequence shown here is derived from an EMBL/GenBank/DDBJ whole genome shotgun (WGS) entry which is preliminary data.</text>
</comment>
<feature type="compositionally biased region" description="Polar residues" evidence="1">
    <location>
        <begin position="163"/>
        <end position="185"/>
    </location>
</feature>
<protein>
    <submittedName>
        <fullName evidence="2">Uncharacterized protein</fullName>
    </submittedName>
</protein>
<keyword evidence="3" id="KW-1185">Reference proteome</keyword>
<gene>
    <name evidence="2" type="ORF">NliqN6_5907</name>
</gene>
<evidence type="ECO:0000256" key="1">
    <source>
        <dbReference type="SAM" id="MobiDB-lite"/>
    </source>
</evidence>
<feature type="compositionally biased region" description="Basic and acidic residues" evidence="1">
    <location>
        <begin position="131"/>
        <end position="144"/>
    </location>
</feature>
<proteinExistence type="predicted"/>
<reference evidence="2" key="1">
    <citation type="submission" date="2020-07" db="EMBL/GenBank/DDBJ databases">
        <title>Draft Genome Sequence of a Deep-Sea Yeast, Naganishia (Cryptococcus) liquefaciens strain N6.</title>
        <authorList>
            <person name="Han Y.W."/>
            <person name="Kajitani R."/>
            <person name="Morimoto H."/>
            <person name="Parhat M."/>
            <person name="Tsubouchi H."/>
            <person name="Bakenova O."/>
            <person name="Ogata M."/>
            <person name="Argunhan B."/>
            <person name="Aoki R."/>
            <person name="Kajiwara S."/>
            <person name="Itoh T."/>
            <person name="Iwasaki H."/>
        </authorList>
    </citation>
    <scope>NUCLEOTIDE SEQUENCE</scope>
    <source>
        <strain evidence="2">N6</strain>
    </source>
</reference>
<dbReference type="Proteomes" id="UP000620104">
    <property type="component" value="Unassembled WGS sequence"/>
</dbReference>
<feature type="region of interest" description="Disordered" evidence="1">
    <location>
        <begin position="96"/>
        <end position="210"/>
    </location>
</feature>
<evidence type="ECO:0000313" key="3">
    <source>
        <dbReference type="Proteomes" id="UP000620104"/>
    </source>
</evidence>
<dbReference type="EMBL" id="BLZA01000043">
    <property type="protein sequence ID" value="GHJ89505.1"/>
    <property type="molecule type" value="Genomic_DNA"/>
</dbReference>
<name>A0A8H3TZ33_9TREE</name>
<feature type="compositionally biased region" description="Polar residues" evidence="1">
    <location>
        <begin position="147"/>
        <end position="156"/>
    </location>
</feature>
<feature type="region of interest" description="Disordered" evidence="1">
    <location>
        <begin position="58"/>
        <end position="81"/>
    </location>
</feature>
<sequence>MSNLLKTAKSAGACCGEFLSYYYTCCIVEPCIHRDPAECRAAVRWACCPRRHESQGGGLAGAVLDGEQRQEDDPPPPYTRYASNREQYARHAQMVFEPQAPDVTRPRGPGEPPRDSEEEIRQQWYSLLSRSRTDRSLDPTDHHNSLAADSSRTEPSVQAPETCGTNTIGSPSSELCLSGQTSTVSEGVPDETPVATAESQLSRRSTERAM</sequence>
<accession>A0A8H3TZ33</accession>
<dbReference type="AlphaFoldDB" id="A0A8H3TZ33"/>
<evidence type="ECO:0000313" key="2">
    <source>
        <dbReference type="EMBL" id="GHJ89505.1"/>
    </source>
</evidence>